<dbReference type="InterPro" id="IPR021344">
    <property type="entry name" value="DUF2970"/>
</dbReference>
<dbReference type="Proteomes" id="UP000317550">
    <property type="component" value="Chromosome"/>
</dbReference>
<evidence type="ECO:0000256" key="1">
    <source>
        <dbReference type="SAM" id="Phobius"/>
    </source>
</evidence>
<evidence type="ECO:0000313" key="2">
    <source>
        <dbReference type="EMBL" id="QDQ27483.1"/>
    </source>
</evidence>
<dbReference type="AlphaFoldDB" id="A0A516SH45"/>
<gene>
    <name evidence="2" type="ORF">FNU76_14585</name>
</gene>
<dbReference type="KEGG" id="cari:FNU76_14585"/>
<feature type="transmembrane region" description="Helical" evidence="1">
    <location>
        <begin position="41"/>
        <end position="62"/>
    </location>
</feature>
<keyword evidence="1" id="KW-0812">Transmembrane</keyword>
<dbReference type="EMBL" id="CP041730">
    <property type="protein sequence ID" value="QDQ27483.1"/>
    <property type="molecule type" value="Genomic_DNA"/>
</dbReference>
<dbReference type="Pfam" id="PF11174">
    <property type="entry name" value="DUF2970"/>
    <property type="match status" value="1"/>
</dbReference>
<evidence type="ECO:0000313" key="3">
    <source>
        <dbReference type="Proteomes" id="UP000317550"/>
    </source>
</evidence>
<reference evidence="3" key="1">
    <citation type="submission" date="2019-07" db="EMBL/GenBank/DDBJ databases">
        <title>Chitinimonas sp. nov., isolated from Ny-Alesund, arctica soil.</title>
        <authorList>
            <person name="Xu Q."/>
            <person name="Peng F."/>
        </authorList>
    </citation>
    <scope>NUCLEOTIDE SEQUENCE [LARGE SCALE GENOMIC DNA]</scope>
    <source>
        <strain evidence="3">R3-44</strain>
    </source>
</reference>
<keyword evidence="1" id="KW-1133">Transmembrane helix</keyword>
<organism evidence="2 3">
    <name type="scientific">Chitinimonas arctica</name>
    <dbReference type="NCBI Taxonomy" id="2594795"/>
    <lineage>
        <taxon>Bacteria</taxon>
        <taxon>Pseudomonadati</taxon>
        <taxon>Pseudomonadota</taxon>
        <taxon>Betaproteobacteria</taxon>
        <taxon>Neisseriales</taxon>
        <taxon>Chitinibacteraceae</taxon>
        <taxon>Chitinimonas</taxon>
    </lineage>
</organism>
<keyword evidence="3" id="KW-1185">Reference proteome</keyword>
<protein>
    <submittedName>
        <fullName evidence="2">DUF2970 domain-containing protein</fullName>
    </submittedName>
</protein>
<dbReference type="RefSeq" id="WP_144278876.1">
    <property type="nucleotide sequence ID" value="NZ_CP041730.1"/>
</dbReference>
<sequence length="68" mass="7285">MGEQEKGSLNPLRAVGTVLSAFIGIRRGKDSKEALTRLRPVQIILAALLCAGLLIFGLLTLVRSITSH</sequence>
<keyword evidence="1" id="KW-0472">Membrane</keyword>
<proteinExistence type="predicted"/>
<dbReference type="OrthoDB" id="8657357at2"/>
<name>A0A516SH45_9NEIS</name>
<accession>A0A516SH45</accession>